<sequence length="72" mass="7706">MPVFTATLKHSGTTNGVRYEKGMSVQVVSQTTSNPLTVNGGKPVIDAFMRMYGIDIKKAGLVSSAYVEVRLG</sequence>
<reference evidence="1 2" key="1">
    <citation type="submission" date="2021-05" db="EMBL/GenBank/DDBJ databases">
        <title>Comparative genomic studies on the polysaccharide-degrading batcterial strains of the Flammeovirga genus.</title>
        <authorList>
            <person name="Zewei F."/>
            <person name="Zheng Z."/>
            <person name="Yu L."/>
            <person name="Ruyue G."/>
            <person name="Yanhong M."/>
            <person name="Yuanyuan C."/>
            <person name="Jingyan G."/>
            <person name="Wenjun H."/>
        </authorList>
    </citation>
    <scope>NUCLEOTIDE SEQUENCE [LARGE SCALE GENOMIC DNA]</scope>
    <source>
        <strain evidence="1 2">NBRC:100898</strain>
    </source>
</reference>
<accession>A0AAX1N2F6</accession>
<evidence type="ECO:0000313" key="2">
    <source>
        <dbReference type="Proteomes" id="UP000678679"/>
    </source>
</evidence>
<gene>
    <name evidence="1" type="ORF">KMW28_18780</name>
</gene>
<dbReference type="EMBL" id="CP076132">
    <property type="protein sequence ID" value="QWG01666.1"/>
    <property type="molecule type" value="Genomic_DNA"/>
</dbReference>
<dbReference type="Proteomes" id="UP000678679">
    <property type="component" value="Chromosome 1"/>
</dbReference>
<evidence type="ECO:0000313" key="1">
    <source>
        <dbReference type="EMBL" id="QWG01666.1"/>
    </source>
</evidence>
<dbReference type="KEGG" id="fya:KMW28_18780"/>
<organism evidence="1 2">
    <name type="scientific">Flammeovirga yaeyamensis</name>
    <dbReference type="NCBI Taxonomy" id="367791"/>
    <lineage>
        <taxon>Bacteria</taxon>
        <taxon>Pseudomonadati</taxon>
        <taxon>Bacteroidota</taxon>
        <taxon>Cytophagia</taxon>
        <taxon>Cytophagales</taxon>
        <taxon>Flammeovirgaceae</taxon>
        <taxon>Flammeovirga</taxon>
    </lineage>
</organism>
<proteinExistence type="predicted"/>
<protein>
    <submittedName>
        <fullName evidence="1">Uncharacterized protein</fullName>
    </submittedName>
</protein>
<keyword evidence="2" id="KW-1185">Reference proteome</keyword>
<name>A0AAX1N2F6_9BACT</name>
<dbReference type="InterPro" id="IPR046138">
    <property type="entry name" value="DUF6140"/>
</dbReference>
<dbReference type="RefSeq" id="WP_169666924.1">
    <property type="nucleotide sequence ID" value="NZ_CP076132.1"/>
</dbReference>
<dbReference type="AlphaFoldDB" id="A0AAX1N2F6"/>
<dbReference type="Pfam" id="PF19637">
    <property type="entry name" value="DUF6140"/>
    <property type="match status" value="1"/>
</dbReference>